<organism evidence="1 2">
    <name type="scientific">Synechococcus sp. (strain ATCC 27144 / PCC 6301 / SAUG 1402/1)</name>
    <name type="common">Anacystis nidulans</name>
    <dbReference type="NCBI Taxonomy" id="269084"/>
    <lineage>
        <taxon>Bacteria</taxon>
        <taxon>Bacillati</taxon>
        <taxon>Cyanobacteriota</taxon>
        <taxon>Cyanophyceae</taxon>
        <taxon>Synechococcales</taxon>
        <taxon>Synechococcaceae</taxon>
        <taxon>Synechococcus</taxon>
    </lineage>
</organism>
<reference evidence="1 2" key="1">
    <citation type="journal article" date="2007" name="Photosyn. Res.">
        <title>Complete nucleotide sequence of the freshwater unicellular cyanobacterium Synechococcus elongatus PCC 6301 chromosome: gene content and organization.</title>
        <authorList>
            <person name="Sugita C."/>
            <person name="Ogata K."/>
            <person name="Shikata M."/>
            <person name="Jikuya H."/>
            <person name="Takano J."/>
            <person name="Furumichi M."/>
            <person name="Kanehisa M."/>
            <person name="Omata T."/>
            <person name="Sugiura M."/>
            <person name="Sugita M."/>
        </authorList>
    </citation>
    <scope>NUCLEOTIDE SEQUENCE [LARGE SCALE GENOMIC DNA]</scope>
    <source>
        <strain evidence="2">ATCC 27144 / PCC 6301 / SAUG 1402/1</strain>
    </source>
</reference>
<name>A0A0H3K237_SYNP6</name>
<protein>
    <recommendedName>
        <fullName evidence="3">DUF760 domain-containing protein</fullName>
    </recommendedName>
</protein>
<dbReference type="KEGG" id="syc:syc1092_d"/>
<evidence type="ECO:0000313" key="1">
    <source>
        <dbReference type="EMBL" id="BAD79282.1"/>
    </source>
</evidence>
<dbReference type="InterPro" id="IPR008479">
    <property type="entry name" value="DUF760"/>
</dbReference>
<dbReference type="RefSeq" id="WP_011243403.1">
    <property type="nucleotide sequence ID" value="NC_006576.1"/>
</dbReference>
<gene>
    <name evidence="1" type="ordered locus">syc1092_d</name>
</gene>
<accession>A0A0H3K237</accession>
<evidence type="ECO:0000313" key="2">
    <source>
        <dbReference type="Proteomes" id="UP000001175"/>
    </source>
</evidence>
<dbReference type="Proteomes" id="UP000001175">
    <property type="component" value="Chromosome"/>
</dbReference>
<dbReference type="GeneID" id="72429245"/>
<dbReference type="eggNOG" id="ENOG5032SVX">
    <property type="taxonomic scope" value="Bacteria"/>
</dbReference>
<evidence type="ECO:0008006" key="3">
    <source>
        <dbReference type="Google" id="ProtNLM"/>
    </source>
</evidence>
<dbReference type="AlphaFoldDB" id="A0A0H3K237"/>
<sequence>MVFSSDFFHSDTETLKGNALLQYLQHQSPEVMARVAKSATSDIQEIIQQNVQGLLGMLPSEGFNVQIATSRENLAGLLASAMMTGYFLRQMEQRMELDVSLLGSAVFGIQTPTENSNEEDLLDDL</sequence>
<dbReference type="EMBL" id="AP008231">
    <property type="protein sequence ID" value="BAD79282.1"/>
    <property type="molecule type" value="Genomic_DNA"/>
</dbReference>
<dbReference type="Pfam" id="PF05542">
    <property type="entry name" value="DUF760"/>
    <property type="match status" value="1"/>
</dbReference>
<dbReference type="PANTHER" id="PTHR33598">
    <property type="entry name" value="OS02G0833400 PROTEIN"/>
    <property type="match status" value="1"/>
</dbReference>
<proteinExistence type="predicted"/>
<dbReference type="PANTHER" id="PTHR33598:SF2">
    <property type="entry name" value="MAR-BINDING FILAMENT-LIKE PROTEIN"/>
    <property type="match status" value="1"/>
</dbReference>